<feature type="domain" description="OmpA-like" evidence="9">
    <location>
        <begin position="131"/>
        <end position="252"/>
    </location>
</feature>
<sequence length="264" mass="29209">MSRPKRKKAHEKEPNLERWLVSYADFITLLFAVFVMLYAMSIVDQKKMEEVQASIQSSFSGPQTLTPALKVIGNKDFGLIPEVVEPPVPPQSQEEVSSAAEAQEFSQIKQDIQNNLQEYGGKNEVQLTVNERGLVISLKEAGFFPSGTAQVQPGALPLLDKIATSISRYANTLRIEGHTDNVPVKSPTFPSNWELSTARANSIVHYLMEKHGFMGAKLSVTGYGEYRPIADNATEEGRKLNRRVDIVMLSRKGAQGEALKFGGQ</sequence>
<dbReference type="InterPro" id="IPR050330">
    <property type="entry name" value="Bact_OuterMem_StrucFunc"/>
</dbReference>
<dbReference type="GO" id="GO:0005886">
    <property type="term" value="C:plasma membrane"/>
    <property type="evidence" value="ECO:0007669"/>
    <property type="project" value="UniProtKB-SubCell"/>
</dbReference>
<protein>
    <submittedName>
        <fullName evidence="10">OmpA family protein</fullName>
    </submittedName>
</protein>
<keyword evidence="3" id="KW-1003">Cell membrane</keyword>
<evidence type="ECO:0000256" key="3">
    <source>
        <dbReference type="ARBA" id="ARBA00022475"/>
    </source>
</evidence>
<dbReference type="PANTHER" id="PTHR30329">
    <property type="entry name" value="STATOR ELEMENT OF FLAGELLAR MOTOR COMPLEX"/>
    <property type="match status" value="1"/>
</dbReference>
<evidence type="ECO:0000256" key="6">
    <source>
        <dbReference type="ARBA" id="ARBA00023136"/>
    </source>
</evidence>
<name>A0A9X4MFT0_9BACT</name>
<evidence type="ECO:0000256" key="2">
    <source>
        <dbReference type="ARBA" id="ARBA00008914"/>
    </source>
</evidence>
<dbReference type="InterPro" id="IPR006665">
    <property type="entry name" value="OmpA-like"/>
</dbReference>
<dbReference type="InterPro" id="IPR036737">
    <property type="entry name" value="OmpA-like_sf"/>
</dbReference>
<evidence type="ECO:0000256" key="1">
    <source>
        <dbReference type="ARBA" id="ARBA00004162"/>
    </source>
</evidence>
<keyword evidence="11" id="KW-1185">Reference proteome</keyword>
<feature type="transmembrane region" description="Helical" evidence="8">
    <location>
        <begin position="20"/>
        <end position="40"/>
    </location>
</feature>
<dbReference type="CDD" id="cd07185">
    <property type="entry name" value="OmpA_C-like"/>
    <property type="match status" value="1"/>
</dbReference>
<dbReference type="PANTHER" id="PTHR30329:SF21">
    <property type="entry name" value="LIPOPROTEIN YIAD-RELATED"/>
    <property type="match status" value="1"/>
</dbReference>
<keyword evidence="6 7" id="KW-0472">Membrane</keyword>
<dbReference type="RefSeq" id="WP_307631728.1">
    <property type="nucleotide sequence ID" value="NZ_JAPHEH010000001.1"/>
</dbReference>
<accession>A0A9X4MFT0</accession>
<dbReference type="InterPro" id="IPR025713">
    <property type="entry name" value="MotB-like_N_dom"/>
</dbReference>
<evidence type="ECO:0000256" key="7">
    <source>
        <dbReference type="PROSITE-ProRule" id="PRU00473"/>
    </source>
</evidence>
<evidence type="ECO:0000256" key="8">
    <source>
        <dbReference type="SAM" id="Phobius"/>
    </source>
</evidence>
<evidence type="ECO:0000313" key="11">
    <source>
        <dbReference type="Proteomes" id="UP001154240"/>
    </source>
</evidence>
<dbReference type="AlphaFoldDB" id="A0A9X4MFT0"/>
<reference evidence="10" key="2">
    <citation type="submission" date="2022-10" db="EMBL/GenBank/DDBJ databases">
        <authorList>
            <person name="Aronson H.S."/>
        </authorList>
    </citation>
    <scope>NUCLEOTIDE SEQUENCE</scope>
    <source>
        <strain evidence="10">RS19-109</strain>
    </source>
</reference>
<dbReference type="PROSITE" id="PS51123">
    <property type="entry name" value="OMPA_2"/>
    <property type="match status" value="1"/>
</dbReference>
<reference evidence="10" key="1">
    <citation type="journal article" date="2022" name="bioRxiv">
        <title>Thiovibrio frasassiensisgen. nov., sp. nov., an autotrophic, elemental sulfur disproportionating bacterium isolated from sulfidic karst sediment, and proposal of Thiovibrionaceae fam. nov.</title>
        <authorList>
            <person name="Aronson H."/>
            <person name="Thomas C."/>
            <person name="Bhattacharyya M."/>
            <person name="Eckstein S."/>
            <person name="Jensen S."/>
            <person name="Barco R."/>
            <person name="Macalady J."/>
            <person name="Amend J."/>
        </authorList>
    </citation>
    <scope>NUCLEOTIDE SEQUENCE</scope>
    <source>
        <strain evidence="10">RS19-109</strain>
    </source>
</reference>
<dbReference type="Proteomes" id="UP001154240">
    <property type="component" value="Unassembled WGS sequence"/>
</dbReference>
<dbReference type="EMBL" id="JAPHEH010000001">
    <property type="protein sequence ID" value="MDG4474748.1"/>
    <property type="molecule type" value="Genomic_DNA"/>
</dbReference>
<keyword evidence="5 8" id="KW-1133">Transmembrane helix</keyword>
<dbReference type="Pfam" id="PF13677">
    <property type="entry name" value="MotB_plug"/>
    <property type="match status" value="1"/>
</dbReference>
<proteinExistence type="inferred from homology"/>
<dbReference type="SUPFAM" id="SSF103088">
    <property type="entry name" value="OmpA-like"/>
    <property type="match status" value="1"/>
</dbReference>
<evidence type="ECO:0000256" key="4">
    <source>
        <dbReference type="ARBA" id="ARBA00022692"/>
    </source>
</evidence>
<gene>
    <name evidence="10" type="ORF">OLX77_01065</name>
</gene>
<evidence type="ECO:0000259" key="9">
    <source>
        <dbReference type="PROSITE" id="PS51123"/>
    </source>
</evidence>
<evidence type="ECO:0000256" key="5">
    <source>
        <dbReference type="ARBA" id="ARBA00022989"/>
    </source>
</evidence>
<organism evidence="10 11">
    <name type="scientific">Thiovibrio frasassiensis</name>
    <dbReference type="NCBI Taxonomy" id="2984131"/>
    <lineage>
        <taxon>Bacteria</taxon>
        <taxon>Pseudomonadati</taxon>
        <taxon>Thermodesulfobacteriota</taxon>
        <taxon>Desulfobulbia</taxon>
        <taxon>Desulfobulbales</taxon>
        <taxon>Thiovibrionaceae</taxon>
        <taxon>Thiovibrio</taxon>
    </lineage>
</organism>
<evidence type="ECO:0000313" key="10">
    <source>
        <dbReference type="EMBL" id="MDG4474748.1"/>
    </source>
</evidence>
<dbReference type="Gene3D" id="3.30.1330.60">
    <property type="entry name" value="OmpA-like domain"/>
    <property type="match status" value="1"/>
</dbReference>
<keyword evidence="4 8" id="KW-0812">Transmembrane</keyword>
<dbReference type="Pfam" id="PF00691">
    <property type="entry name" value="OmpA"/>
    <property type="match status" value="1"/>
</dbReference>
<comment type="caution">
    <text evidence="10">The sequence shown here is derived from an EMBL/GenBank/DDBJ whole genome shotgun (WGS) entry which is preliminary data.</text>
</comment>
<comment type="similarity">
    <text evidence="2">Belongs to the MotB family.</text>
</comment>
<comment type="subcellular location">
    <subcellularLocation>
        <location evidence="1">Cell membrane</location>
        <topology evidence="1">Single-pass membrane protein</topology>
    </subcellularLocation>
</comment>